<evidence type="ECO:0000313" key="3">
    <source>
        <dbReference type="Proteomes" id="UP001432322"/>
    </source>
</evidence>
<dbReference type="Proteomes" id="UP001432322">
    <property type="component" value="Unassembled WGS sequence"/>
</dbReference>
<name>A0AAV5WP46_9BILA</name>
<feature type="compositionally biased region" description="Basic and acidic residues" evidence="1">
    <location>
        <begin position="44"/>
        <end position="56"/>
    </location>
</feature>
<accession>A0AAV5WP46</accession>
<dbReference type="EMBL" id="BTSY01000006">
    <property type="protein sequence ID" value="GMT32792.1"/>
    <property type="molecule type" value="Genomic_DNA"/>
</dbReference>
<feature type="non-terminal residue" evidence="2">
    <location>
        <position position="1"/>
    </location>
</feature>
<feature type="compositionally biased region" description="Basic and acidic residues" evidence="1">
    <location>
        <begin position="83"/>
        <end position="97"/>
    </location>
</feature>
<feature type="region of interest" description="Disordered" evidence="1">
    <location>
        <begin position="279"/>
        <end position="330"/>
    </location>
</feature>
<sequence length="649" mass="73044">ETVPVGVRREDVPPLPAQIWDRDVVVAILTRQLLERQAEWRRAAAEKAARANRDIWADSQLYSARSRKSDSSDQEGPPKVKRKKEDTQGEEVIKEEAGQNGVEKQPVQPENEKELQSNPTDQPKRDTSDDIPQSPQKSVSSSASIIMDDKTALDGKAPAKPRRNPKKVNKEDAPKDIEIENKPQESVSDESINSDDKSSKSSHRHGTWEYVPAAPRVAYPKTTDKSDKIAREIAKLAMDVVNSPHDLNVAPEDWYANDAEYDSSRPISMADRIKMGRRREVRQTRPLSPEPMGKKTRKVNGAVKTRARPKKEKKEQKKKEMDKESVDGETEQVTVFLDGSKPHQNGDVSNGIPLTALNHSSPTYSISSTAFSDELGTPFELISEDIRKTKEQQQIFNGAFVPPTETNLSDMMAEEERSTLLSSTYSLPSRDLFPSDLPEDFLEDAMAIDEGVVSKNDGRRLPTEKELNQLEILYNEHGVQYRPRVICVRPITEEISMEELMRICESEDASMVPTRRPTSFDLYTHFGHAAFVYRSVEKAKAMLSKRQIVMDDQCLIVEQPGAVAVQFNICMTGEDEARAKIMSELGPILDIKTTEKGFAVLLPSIDKASELIRARTVNCLTVSSLCSVGRMKWPIIDWEWARELGMEQE</sequence>
<gene>
    <name evidence="2" type="ORF">PFISCL1PPCAC_24089</name>
</gene>
<dbReference type="AlphaFoldDB" id="A0AAV5WP46"/>
<evidence type="ECO:0000313" key="2">
    <source>
        <dbReference type="EMBL" id="GMT32792.1"/>
    </source>
</evidence>
<organism evidence="2 3">
    <name type="scientific">Pristionchus fissidentatus</name>
    <dbReference type="NCBI Taxonomy" id="1538716"/>
    <lineage>
        <taxon>Eukaryota</taxon>
        <taxon>Metazoa</taxon>
        <taxon>Ecdysozoa</taxon>
        <taxon>Nematoda</taxon>
        <taxon>Chromadorea</taxon>
        <taxon>Rhabditida</taxon>
        <taxon>Rhabditina</taxon>
        <taxon>Diplogasteromorpha</taxon>
        <taxon>Diplogasteroidea</taxon>
        <taxon>Neodiplogasteridae</taxon>
        <taxon>Pristionchus</taxon>
    </lineage>
</organism>
<feature type="compositionally biased region" description="Basic and acidic residues" evidence="1">
    <location>
        <begin position="168"/>
        <end position="183"/>
    </location>
</feature>
<feature type="region of interest" description="Disordered" evidence="1">
    <location>
        <begin position="44"/>
        <end position="223"/>
    </location>
</feature>
<feature type="compositionally biased region" description="Low complexity" evidence="1">
    <location>
        <begin position="131"/>
        <end position="146"/>
    </location>
</feature>
<comment type="caution">
    <text evidence="2">The sequence shown here is derived from an EMBL/GenBank/DDBJ whole genome shotgun (WGS) entry which is preliminary data.</text>
</comment>
<keyword evidence="3" id="KW-1185">Reference proteome</keyword>
<proteinExistence type="predicted"/>
<evidence type="ECO:0000256" key="1">
    <source>
        <dbReference type="SAM" id="MobiDB-lite"/>
    </source>
</evidence>
<reference evidence="2" key="1">
    <citation type="submission" date="2023-10" db="EMBL/GenBank/DDBJ databases">
        <title>Genome assembly of Pristionchus species.</title>
        <authorList>
            <person name="Yoshida K."/>
            <person name="Sommer R.J."/>
        </authorList>
    </citation>
    <scope>NUCLEOTIDE SEQUENCE</scope>
    <source>
        <strain evidence="2">RS5133</strain>
    </source>
</reference>
<feature type="compositionally biased region" description="Basic and acidic residues" evidence="1">
    <location>
        <begin position="312"/>
        <end position="326"/>
    </location>
</feature>
<evidence type="ECO:0008006" key="4">
    <source>
        <dbReference type="Google" id="ProtNLM"/>
    </source>
</evidence>
<protein>
    <recommendedName>
        <fullName evidence="4">RRM domain-containing protein</fullName>
    </recommendedName>
</protein>